<dbReference type="Proteomes" id="UP000654913">
    <property type="component" value="Chromosome 6"/>
</dbReference>
<evidence type="ECO:0000313" key="4">
    <source>
        <dbReference type="EMBL" id="BCS27318.1"/>
    </source>
</evidence>
<dbReference type="EMBL" id="AP024448">
    <property type="protein sequence ID" value="BCS27318.1"/>
    <property type="molecule type" value="Genomic_DNA"/>
</dbReference>
<organism evidence="4 5">
    <name type="scientific">Aspergillus puulaauensis</name>
    <dbReference type="NCBI Taxonomy" id="1220207"/>
    <lineage>
        <taxon>Eukaryota</taxon>
        <taxon>Fungi</taxon>
        <taxon>Dikarya</taxon>
        <taxon>Ascomycota</taxon>
        <taxon>Pezizomycotina</taxon>
        <taxon>Eurotiomycetes</taxon>
        <taxon>Eurotiomycetidae</taxon>
        <taxon>Eurotiales</taxon>
        <taxon>Aspergillaceae</taxon>
        <taxon>Aspergillus</taxon>
    </lineage>
</organism>
<dbReference type="OrthoDB" id="9974981at2759"/>
<feature type="domain" description="NmrA-like" evidence="3">
    <location>
        <begin position="4"/>
        <end position="153"/>
    </location>
</feature>
<dbReference type="RefSeq" id="XP_041559512.1">
    <property type="nucleotide sequence ID" value="XM_041693598.1"/>
</dbReference>
<dbReference type="PANTHER" id="PTHR47706:SF1">
    <property type="entry name" value="CIPA-LIKE, PUTATIVE (AFU_ORTHOLOGUE AFUA_1G12460)-RELATED"/>
    <property type="match status" value="1"/>
</dbReference>
<dbReference type="InterPro" id="IPR045312">
    <property type="entry name" value="PCBER-like"/>
</dbReference>
<dbReference type="PANTHER" id="PTHR47706">
    <property type="entry name" value="NMRA-LIKE FAMILY PROTEIN"/>
    <property type="match status" value="1"/>
</dbReference>
<reference evidence="4" key="2">
    <citation type="submission" date="2021-02" db="EMBL/GenBank/DDBJ databases">
        <title>Aspergillus puulaauensis MK2 genome sequence.</title>
        <authorList>
            <person name="Futagami T."/>
            <person name="Mori K."/>
            <person name="Kadooka C."/>
            <person name="Tanaka T."/>
        </authorList>
    </citation>
    <scope>NUCLEOTIDE SEQUENCE</scope>
    <source>
        <strain evidence="4">MK2</strain>
    </source>
</reference>
<dbReference type="Pfam" id="PF05368">
    <property type="entry name" value="NmrA"/>
    <property type="match status" value="1"/>
</dbReference>
<evidence type="ECO:0000256" key="1">
    <source>
        <dbReference type="ARBA" id="ARBA00022857"/>
    </source>
</evidence>
<dbReference type="Gene3D" id="3.90.25.10">
    <property type="entry name" value="UDP-galactose 4-epimerase, domain 1"/>
    <property type="match status" value="1"/>
</dbReference>
<dbReference type="GO" id="GO:0016491">
    <property type="term" value="F:oxidoreductase activity"/>
    <property type="evidence" value="ECO:0007669"/>
    <property type="project" value="UniProtKB-KW"/>
</dbReference>
<evidence type="ECO:0000313" key="5">
    <source>
        <dbReference type="Proteomes" id="UP000654913"/>
    </source>
</evidence>
<dbReference type="SUPFAM" id="SSF51735">
    <property type="entry name" value="NAD(P)-binding Rossmann-fold domains"/>
    <property type="match status" value="1"/>
</dbReference>
<accession>A0A7R7XUS5</accession>
<keyword evidence="1" id="KW-0521">NADP</keyword>
<dbReference type="Gene3D" id="3.40.50.720">
    <property type="entry name" value="NAD(P)-binding Rossmann-like Domain"/>
    <property type="match status" value="1"/>
</dbReference>
<keyword evidence="2" id="KW-0560">Oxidoreductase</keyword>
<name>A0A7R7XUS5_9EURO</name>
<dbReference type="AlphaFoldDB" id="A0A7R7XUS5"/>
<dbReference type="InterPro" id="IPR051609">
    <property type="entry name" value="NmrA/Isoflavone_reductase-like"/>
</dbReference>
<protein>
    <recommendedName>
        <fullName evidence="3">NmrA-like domain-containing protein</fullName>
    </recommendedName>
</protein>
<dbReference type="GeneID" id="64977323"/>
<gene>
    <name evidence="4" type="ORF">APUU_60366A</name>
</gene>
<dbReference type="InterPro" id="IPR036291">
    <property type="entry name" value="NAD(P)-bd_dom_sf"/>
</dbReference>
<dbReference type="CDD" id="cd05259">
    <property type="entry name" value="PCBER_SDR_a"/>
    <property type="match status" value="1"/>
</dbReference>
<proteinExistence type="predicted"/>
<sequence>MPPTIALAGATGNLGLPILTTVLDANYTVTALSRIGGNSSKLKPHPNLTIKEVDFTSAASLTAALQESHPKVEVVISCLATLAIGSQNPLIDAAAAAGVKRFIPAEFGMDSMNPLCVELPVCAPKTATQRYLSEKTKSHPGFSWTAIANGLFLDWCLEEGIILDLKAHKATLYNGGEVRFSATLLADIARAVVGVVGNLDRTRDRVVYVQSACVTQNRLIQFAKEKDGVEWDVRVKDTEEVRRESFEELEKGAADAAMLGFSIVGCLDPAYGCDFSGRLDNDLLGVKELSDAELRGLVESFL</sequence>
<keyword evidence="5" id="KW-1185">Reference proteome</keyword>
<evidence type="ECO:0000259" key="3">
    <source>
        <dbReference type="Pfam" id="PF05368"/>
    </source>
</evidence>
<reference evidence="4" key="1">
    <citation type="submission" date="2021-01" db="EMBL/GenBank/DDBJ databases">
        <authorList>
            <consortium name="Aspergillus puulaauensis MK2 genome sequencing consortium"/>
            <person name="Kazuki M."/>
            <person name="Futagami T."/>
        </authorList>
    </citation>
    <scope>NUCLEOTIDE SEQUENCE</scope>
    <source>
        <strain evidence="4">MK2</strain>
    </source>
</reference>
<evidence type="ECO:0000256" key="2">
    <source>
        <dbReference type="ARBA" id="ARBA00023002"/>
    </source>
</evidence>
<dbReference type="KEGG" id="apuu:APUU_60366A"/>
<dbReference type="InterPro" id="IPR008030">
    <property type="entry name" value="NmrA-like"/>
</dbReference>